<keyword evidence="4" id="KW-0378">Hydrolase</keyword>
<sequence length="943" mass="106964">MSRSLRTSVQSKVLTRNGIENNNEDGISSVCRSATQNACYSSSPISNCLYDLTLIPEADTAALDHQIAGHTLNRVLKHRLGYVLKSIQKPPLGQREMEFYGRVYNSHDSESGIHSLLREWIPKFHGVTCIESKKEGGSVERKEYLVLDDIAQGFKKPCIVDVKIGVKTWDPLAPEAKIKHERKKYVGTKEPLGISVTGMQFYDLMEQRSIKLDKEFGKHLNVDNIYQAFAEFFNRKAGVHQTIAAKLLEKLIPLSKLFDAQRYYSFFSSSLLIVYDADRISKLSKGDVNGTHYQPPPNDDDWLRRVNQALEGLSGVINHTEDILVWGSTIEEHDERLRAVLRRLAEKGFTLNRDKYAFGVKEVEFLGHRITSEGVFPDLKKIKAIVSMPAPTDVSRVRSFVGMVIYLVRFIPGLATELKPLFDLLKTESEFQWGDEQERAFCRVKEILTTAPMLAHFDKSRATIVSADSSSYGLGAVLRQVGEDGNLHPIAYASRTLSKSEKGYAQIEKEALAMVWACERFEYFILGLPIKVETDHKPLLSIMKSKNLDELSPRLQRIRMRMMRYTYEIFHTPGKELVAADTLSRNPLPETGTDAFDVEVDAQVALIVQNILASDYKLKEIFEAQMSDHICSEVRKYCSTGWPSKEKLEGALKPYHQYRDEITMADGLVMKGIRLIIPQCMQILQKIHTGHLGITKCRARAKESVWWPGISTQIQQLVDKFPEIARIECQTASCVINHCKSIFARHGIPEEGRSDNGPQFEPLKTIAFQDFARYYGFRHITSSPIYPQSNGFIEAMVKVVKSGMKKNADTAKLLLEYRATPLANGYSPAELLMSRKLRTTLPTAHSNLEPKDVSKEGLNSTEDIRRDNQKRNYDRHHGARKQEELQPGEVVWVTDRRTWVPETPPELQPNSEFENNNTVTTSTAAPYITRSGREVKKPKIISM</sequence>
<keyword evidence="5" id="KW-0695">RNA-directed DNA polymerase</keyword>
<evidence type="ECO:0000256" key="3">
    <source>
        <dbReference type="ARBA" id="ARBA00022722"/>
    </source>
</evidence>
<dbReference type="GO" id="GO:0016301">
    <property type="term" value="F:kinase activity"/>
    <property type="evidence" value="ECO:0007669"/>
    <property type="project" value="InterPro"/>
</dbReference>
<feature type="compositionally biased region" description="Basic and acidic residues" evidence="6">
    <location>
        <begin position="862"/>
        <end position="884"/>
    </location>
</feature>
<evidence type="ECO:0000256" key="5">
    <source>
        <dbReference type="ARBA" id="ARBA00022918"/>
    </source>
</evidence>
<gene>
    <name evidence="8" type="ORF">AFUS01_LOCUS34598</name>
</gene>
<evidence type="ECO:0000256" key="1">
    <source>
        <dbReference type="ARBA" id="ARBA00012493"/>
    </source>
</evidence>
<dbReference type="GO" id="GO:0015074">
    <property type="term" value="P:DNA integration"/>
    <property type="evidence" value="ECO:0007669"/>
    <property type="project" value="InterPro"/>
</dbReference>
<keyword evidence="3" id="KW-0540">Nuclease</keyword>
<dbReference type="FunFam" id="3.10.20.370:FF:000001">
    <property type="entry name" value="Retrovirus-related Pol polyprotein from transposon 17.6-like protein"/>
    <property type="match status" value="1"/>
</dbReference>
<dbReference type="GO" id="GO:0004519">
    <property type="term" value="F:endonuclease activity"/>
    <property type="evidence" value="ECO:0007669"/>
    <property type="project" value="UniProtKB-KW"/>
</dbReference>
<dbReference type="PANTHER" id="PTHR37984:SF9">
    <property type="entry name" value="INTEGRASE CATALYTIC DOMAIN-CONTAINING PROTEIN"/>
    <property type="match status" value="1"/>
</dbReference>
<dbReference type="InterPro" id="IPR041577">
    <property type="entry name" value="RT_RNaseH_2"/>
</dbReference>
<dbReference type="AlphaFoldDB" id="A0A8J2PKH0"/>
<name>A0A8J2PKH0_9HEXA</name>
<accession>A0A8J2PKH0</accession>
<dbReference type="EMBL" id="CAJVCH010532856">
    <property type="protein sequence ID" value="CAG7824443.1"/>
    <property type="molecule type" value="Genomic_DNA"/>
</dbReference>
<keyword evidence="2" id="KW-0808">Transferase</keyword>
<organism evidence="8 9">
    <name type="scientific">Allacma fusca</name>
    <dbReference type="NCBI Taxonomy" id="39272"/>
    <lineage>
        <taxon>Eukaryota</taxon>
        <taxon>Metazoa</taxon>
        <taxon>Ecdysozoa</taxon>
        <taxon>Arthropoda</taxon>
        <taxon>Hexapoda</taxon>
        <taxon>Collembola</taxon>
        <taxon>Symphypleona</taxon>
        <taxon>Sminthuridae</taxon>
        <taxon>Allacma</taxon>
    </lineage>
</organism>
<dbReference type="Pfam" id="PF03770">
    <property type="entry name" value="IPK"/>
    <property type="match status" value="1"/>
</dbReference>
<evidence type="ECO:0000313" key="8">
    <source>
        <dbReference type="EMBL" id="CAG7824443.1"/>
    </source>
</evidence>
<dbReference type="PROSITE" id="PS50994">
    <property type="entry name" value="INTEGRASE"/>
    <property type="match status" value="1"/>
</dbReference>
<dbReference type="GO" id="GO:0032958">
    <property type="term" value="P:inositol phosphate biosynthetic process"/>
    <property type="evidence" value="ECO:0007669"/>
    <property type="project" value="InterPro"/>
</dbReference>
<evidence type="ECO:0000259" key="7">
    <source>
        <dbReference type="PROSITE" id="PS50994"/>
    </source>
</evidence>
<dbReference type="GO" id="GO:0003964">
    <property type="term" value="F:RNA-directed DNA polymerase activity"/>
    <property type="evidence" value="ECO:0007669"/>
    <property type="project" value="UniProtKB-KW"/>
</dbReference>
<dbReference type="Proteomes" id="UP000708208">
    <property type="component" value="Unassembled WGS sequence"/>
</dbReference>
<proteinExistence type="predicted"/>
<keyword evidence="4" id="KW-0255">Endonuclease</keyword>
<dbReference type="InterPro" id="IPR050951">
    <property type="entry name" value="Retrovirus_Pol_polyprotein"/>
</dbReference>
<reference evidence="8" key="1">
    <citation type="submission" date="2021-06" db="EMBL/GenBank/DDBJ databases">
        <authorList>
            <person name="Hodson N. C."/>
            <person name="Mongue J. A."/>
            <person name="Jaron S. K."/>
        </authorList>
    </citation>
    <scope>NUCLEOTIDE SEQUENCE</scope>
</reference>
<feature type="domain" description="Integrase catalytic" evidence="7">
    <location>
        <begin position="740"/>
        <end position="858"/>
    </location>
</feature>
<dbReference type="FunFam" id="1.10.340.70:FF:000004">
    <property type="entry name" value="Retrovirus-related Pol polyprotein from transposon 297-like Protein"/>
    <property type="match status" value="1"/>
</dbReference>
<keyword evidence="2" id="KW-0548">Nucleotidyltransferase</keyword>
<evidence type="ECO:0000256" key="2">
    <source>
        <dbReference type="ARBA" id="ARBA00022695"/>
    </source>
</evidence>
<feature type="region of interest" description="Disordered" evidence="6">
    <location>
        <begin position="842"/>
        <end position="888"/>
    </location>
</feature>
<dbReference type="Pfam" id="PF17919">
    <property type="entry name" value="RT_RNaseH_2"/>
    <property type="match status" value="1"/>
</dbReference>
<protein>
    <recommendedName>
        <fullName evidence="1">RNA-directed DNA polymerase</fullName>
        <ecNumber evidence="1">2.7.7.49</ecNumber>
    </recommendedName>
</protein>
<keyword evidence="9" id="KW-1185">Reference proteome</keyword>
<dbReference type="InterPro" id="IPR001584">
    <property type="entry name" value="Integrase_cat-core"/>
</dbReference>
<comment type="caution">
    <text evidence="8">The sequence shown here is derived from an EMBL/GenBank/DDBJ whole genome shotgun (WGS) entry which is preliminary data.</text>
</comment>
<evidence type="ECO:0000256" key="4">
    <source>
        <dbReference type="ARBA" id="ARBA00022759"/>
    </source>
</evidence>
<evidence type="ECO:0000256" key="6">
    <source>
        <dbReference type="SAM" id="MobiDB-lite"/>
    </source>
</evidence>
<dbReference type="InterPro" id="IPR041588">
    <property type="entry name" value="Integrase_H2C2"/>
</dbReference>
<dbReference type="OrthoDB" id="5958943at2759"/>
<dbReference type="PANTHER" id="PTHR37984">
    <property type="entry name" value="PROTEIN CBG26694"/>
    <property type="match status" value="1"/>
</dbReference>
<dbReference type="Pfam" id="PF17921">
    <property type="entry name" value="Integrase_H2C2"/>
    <property type="match status" value="1"/>
</dbReference>
<dbReference type="EC" id="2.7.7.49" evidence="1"/>
<dbReference type="FunFam" id="3.30.70.270:FF:000026">
    <property type="entry name" value="Transposon Ty3-G Gag-Pol polyprotein"/>
    <property type="match status" value="1"/>
</dbReference>
<dbReference type="InterPro" id="IPR005522">
    <property type="entry name" value="IPK"/>
</dbReference>
<dbReference type="CDD" id="cd09274">
    <property type="entry name" value="RNase_HI_RT_Ty3"/>
    <property type="match status" value="1"/>
</dbReference>
<evidence type="ECO:0000313" key="9">
    <source>
        <dbReference type="Proteomes" id="UP000708208"/>
    </source>
</evidence>